<sequence>MKIVTVIGARPQFIKAATVSRKIREKCIEIIVHTGQHYDDNMSKIFFQELNIPLPDYNLNIGSGSHGTQTGRMLEKIENILLNEKPDYVLVYGDTNSTLAGALAASKLLIPVVHIESGLRSFNKSMPEEQNRILTDHISKYVFAPTDTAVKNLFNEGIKENVFNVGDVMFDAVLYFKDLAKDKSRVLQKYFLKRENYILATIHRAENTNSVEKLKNIFKGLNESGQNIILPLHPRTKKYIKKYNIILEDNIKIIEPLGYLDMIMLEDNSKKIVTDSGGVQKEAFFLGKPCITLRSETEWVETVENGWNIIVGADKDKIKKCILDFEPKQVRKEYFGDGNAVQKIISELF</sequence>
<dbReference type="GO" id="GO:0008761">
    <property type="term" value="F:UDP-N-acetylglucosamine 2-epimerase activity"/>
    <property type="evidence" value="ECO:0007669"/>
    <property type="project" value="UniProtKB-EC"/>
</dbReference>
<dbReference type="EC" id="5.1.3.14" evidence="3"/>
<evidence type="ECO:0000256" key="1">
    <source>
        <dbReference type="RuleBase" id="RU003513"/>
    </source>
</evidence>
<reference evidence="3" key="1">
    <citation type="submission" date="2022-12" db="EMBL/GenBank/DDBJ databases">
        <title>Clostridium sp. nov., isolated from industrial wastewater.</title>
        <authorList>
            <person name="Jiayan W."/>
        </authorList>
    </citation>
    <scope>NUCLEOTIDE SEQUENCE</scope>
    <source>
        <strain evidence="3">ZC22-4</strain>
    </source>
</reference>
<keyword evidence="1 3" id="KW-0413">Isomerase</keyword>
<accession>A0ABT4D8J2</accession>
<dbReference type="CDD" id="cd03786">
    <property type="entry name" value="GTB_UDP-GlcNAc_2-Epimerase"/>
    <property type="match status" value="1"/>
</dbReference>
<dbReference type="EMBL" id="JAPQFJ010000007">
    <property type="protein sequence ID" value="MCY6958622.1"/>
    <property type="molecule type" value="Genomic_DNA"/>
</dbReference>
<dbReference type="InterPro" id="IPR029767">
    <property type="entry name" value="WecB-like"/>
</dbReference>
<dbReference type="NCBIfam" id="TIGR00236">
    <property type="entry name" value="wecB"/>
    <property type="match status" value="1"/>
</dbReference>
<comment type="caution">
    <text evidence="3">The sequence shown here is derived from an EMBL/GenBank/DDBJ whole genome shotgun (WGS) entry which is preliminary data.</text>
</comment>
<evidence type="ECO:0000259" key="2">
    <source>
        <dbReference type="Pfam" id="PF02350"/>
    </source>
</evidence>
<dbReference type="Gene3D" id="3.40.50.2000">
    <property type="entry name" value="Glycogen Phosphorylase B"/>
    <property type="match status" value="2"/>
</dbReference>
<organism evidence="3 4">
    <name type="scientific">Clostridium brassicae</name>
    <dbReference type="NCBI Taxonomy" id="2999072"/>
    <lineage>
        <taxon>Bacteria</taxon>
        <taxon>Bacillati</taxon>
        <taxon>Bacillota</taxon>
        <taxon>Clostridia</taxon>
        <taxon>Eubacteriales</taxon>
        <taxon>Clostridiaceae</taxon>
        <taxon>Clostridium</taxon>
    </lineage>
</organism>
<evidence type="ECO:0000313" key="4">
    <source>
        <dbReference type="Proteomes" id="UP001144612"/>
    </source>
</evidence>
<dbReference type="InterPro" id="IPR003331">
    <property type="entry name" value="UDP_GlcNAc_Epimerase_2_dom"/>
</dbReference>
<gene>
    <name evidence="3" type="primary">wecB</name>
    <name evidence="3" type="ORF">OW729_08400</name>
</gene>
<dbReference type="Pfam" id="PF02350">
    <property type="entry name" value="Epimerase_2"/>
    <property type="match status" value="1"/>
</dbReference>
<keyword evidence="4" id="KW-1185">Reference proteome</keyword>
<name>A0ABT4D8J2_9CLOT</name>
<dbReference type="PANTHER" id="PTHR43174">
    <property type="entry name" value="UDP-N-ACETYLGLUCOSAMINE 2-EPIMERASE"/>
    <property type="match status" value="1"/>
</dbReference>
<dbReference type="PANTHER" id="PTHR43174:SF1">
    <property type="entry name" value="UDP-N-ACETYLGLUCOSAMINE 2-EPIMERASE"/>
    <property type="match status" value="1"/>
</dbReference>
<dbReference type="SUPFAM" id="SSF53756">
    <property type="entry name" value="UDP-Glycosyltransferase/glycogen phosphorylase"/>
    <property type="match status" value="1"/>
</dbReference>
<dbReference type="Proteomes" id="UP001144612">
    <property type="component" value="Unassembled WGS sequence"/>
</dbReference>
<proteinExistence type="inferred from homology"/>
<feature type="domain" description="UDP-N-acetylglucosamine 2-epimerase" evidence="2">
    <location>
        <begin position="28"/>
        <end position="347"/>
    </location>
</feature>
<protein>
    <submittedName>
        <fullName evidence="3">UDP-N-acetylglucosamine 2-epimerase (Non-hydrolyzing)</fullName>
        <ecNumber evidence="3">5.1.3.14</ecNumber>
    </submittedName>
</protein>
<evidence type="ECO:0000313" key="3">
    <source>
        <dbReference type="EMBL" id="MCY6958622.1"/>
    </source>
</evidence>
<dbReference type="RefSeq" id="WP_268061041.1">
    <property type="nucleotide sequence ID" value="NZ_JAPQFJ010000007.1"/>
</dbReference>
<comment type="similarity">
    <text evidence="1">Belongs to the UDP-N-acetylglucosamine 2-epimerase family.</text>
</comment>